<name>A0A285NGZ2_9HYPH</name>
<dbReference type="PROSITE" id="PS50949">
    <property type="entry name" value="HTH_GNTR"/>
    <property type="match status" value="1"/>
</dbReference>
<dbReference type="SUPFAM" id="SSF64288">
    <property type="entry name" value="Chorismate lyase-like"/>
    <property type="match status" value="1"/>
</dbReference>
<dbReference type="RefSeq" id="WP_097152914.1">
    <property type="nucleotide sequence ID" value="NZ_OBEL01000001.1"/>
</dbReference>
<dbReference type="InterPro" id="IPR011663">
    <property type="entry name" value="UTRA"/>
</dbReference>
<organism evidence="5 6">
    <name type="scientific">Cohaesibacter gelatinilyticus</name>
    <dbReference type="NCBI Taxonomy" id="372072"/>
    <lineage>
        <taxon>Bacteria</taxon>
        <taxon>Pseudomonadati</taxon>
        <taxon>Pseudomonadota</taxon>
        <taxon>Alphaproteobacteria</taxon>
        <taxon>Hyphomicrobiales</taxon>
        <taxon>Cohaesibacteraceae</taxon>
    </lineage>
</organism>
<keyword evidence="3" id="KW-0804">Transcription</keyword>
<dbReference type="InterPro" id="IPR028978">
    <property type="entry name" value="Chorismate_lyase_/UTRA_dom_sf"/>
</dbReference>
<dbReference type="NCBIfam" id="TIGR02325">
    <property type="entry name" value="C_P_lyase_phnF"/>
    <property type="match status" value="1"/>
</dbReference>
<dbReference type="InterPro" id="IPR050679">
    <property type="entry name" value="Bact_HTH_transcr_reg"/>
</dbReference>
<sequence>MAEAHLKSGLERRSGIALWRQIADAIRAGIGSGLGDEDGRLPPEVQLAEEFGVNRHTVRAAISALVNDGVLQAHQGRGTFIVEPERLTYPISKRTRFSTGLESQTQAITGHFISSEHVAAKPEVAKALKLEIGAEVICMQTLRKGDGIPLVRSTAWFDAKRFPDLAERYQENLSITRSFKACGLDDYVRQSTVIEAHHASIRDSDMLNLSPGALILVLKAINTDLDGVPVEYSKGRYSADRVKLQIESSDF</sequence>
<dbReference type="InterPro" id="IPR000524">
    <property type="entry name" value="Tscrpt_reg_HTH_GntR"/>
</dbReference>
<dbReference type="Pfam" id="PF07702">
    <property type="entry name" value="UTRA"/>
    <property type="match status" value="1"/>
</dbReference>
<dbReference type="OrthoDB" id="9800645at2"/>
<dbReference type="Gene3D" id="3.40.1410.10">
    <property type="entry name" value="Chorismate lyase-like"/>
    <property type="match status" value="1"/>
</dbReference>
<dbReference type="AlphaFoldDB" id="A0A285NGZ2"/>
<proteinExistence type="predicted"/>
<feature type="domain" description="HTH gntR-type" evidence="4">
    <location>
        <begin position="16"/>
        <end position="84"/>
    </location>
</feature>
<dbReference type="SMART" id="SM00345">
    <property type="entry name" value="HTH_GNTR"/>
    <property type="match status" value="1"/>
</dbReference>
<keyword evidence="2" id="KW-0238">DNA-binding</keyword>
<dbReference type="Pfam" id="PF00392">
    <property type="entry name" value="GntR"/>
    <property type="match status" value="1"/>
</dbReference>
<dbReference type="InterPro" id="IPR036390">
    <property type="entry name" value="WH_DNA-bd_sf"/>
</dbReference>
<dbReference type="CDD" id="cd07377">
    <property type="entry name" value="WHTH_GntR"/>
    <property type="match status" value="1"/>
</dbReference>
<dbReference type="PRINTS" id="PR00035">
    <property type="entry name" value="HTHGNTR"/>
</dbReference>
<evidence type="ECO:0000313" key="6">
    <source>
        <dbReference type="Proteomes" id="UP000219439"/>
    </source>
</evidence>
<dbReference type="InterPro" id="IPR012702">
    <property type="entry name" value="CP_lyase_PhnF"/>
</dbReference>
<keyword evidence="6" id="KW-1185">Reference proteome</keyword>
<evidence type="ECO:0000256" key="1">
    <source>
        <dbReference type="ARBA" id="ARBA00023015"/>
    </source>
</evidence>
<protein>
    <submittedName>
        <fullName evidence="5">Transcriptional regulator, GntR family</fullName>
    </submittedName>
</protein>
<dbReference type="SMART" id="SM00866">
    <property type="entry name" value="UTRA"/>
    <property type="match status" value="1"/>
</dbReference>
<evidence type="ECO:0000259" key="4">
    <source>
        <dbReference type="PROSITE" id="PS50949"/>
    </source>
</evidence>
<accession>A0A285NGZ2</accession>
<dbReference type="Proteomes" id="UP000219439">
    <property type="component" value="Unassembled WGS sequence"/>
</dbReference>
<dbReference type="Gene3D" id="1.10.10.10">
    <property type="entry name" value="Winged helix-like DNA-binding domain superfamily/Winged helix DNA-binding domain"/>
    <property type="match status" value="1"/>
</dbReference>
<dbReference type="PANTHER" id="PTHR44846:SF1">
    <property type="entry name" value="MANNOSYL-D-GLYCERATE TRANSPORT_METABOLISM SYSTEM REPRESSOR MNGR-RELATED"/>
    <property type="match status" value="1"/>
</dbReference>
<evidence type="ECO:0000313" key="5">
    <source>
        <dbReference type="EMBL" id="SNZ08764.1"/>
    </source>
</evidence>
<dbReference type="GO" id="GO:0003677">
    <property type="term" value="F:DNA binding"/>
    <property type="evidence" value="ECO:0007669"/>
    <property type="project" value="UniProtKB-KW"/>
</dbReference>
<dbReference type="InterPro" id="IPR036388">
    <property type="entry name" value="WH-like_DNA-bd_sf"/>
</dbReference>
<dbReference type="PANTHER" id="PTHR44846">
    <property type="entry name" value="MANNOSYL-D-GLYCERATE TRANSPORT/METABOLISM SYSTEM REPRESSOR MNGR-RELATED"/>
    <property type="match status" value="1"/>
</dbReference>
<evidence type="ECO:0000256" key="3">
    <source>
        <dbReference type="ARBA" id="ARBA00023163"/>
    </source>
</evidence>
<dbReference type="GO" id="GO:0003700">
    <property type="term" value="F:DNA-binding transcription factor activity"/>
    <property type="evidence" value="ECO:0007669"/>
    <property type="project" value="InterPro"/>
</dbReference>
<dbReference type="SUPFAM" id="SSF46785">
    <property type="entry name" value="Winged helix' DNA-binding domain"/>
    <property type="match status" value="1"/>
</dbReference>
<keyword evidence="1" id="KW-0805">Transcription regulation</keyword>
<evidence type="ECO:0000256" key="2">
    <source>
        <dbReference type="ARBA" id="ARBA00023125"/>
    </source>
</evidence>
<reference evidence="5 6" key="1">
    <citation type="submission" date="2017-09" db="EMBL/GenBank/DDBJ databases">
        <authorList>
            <person name="Ehlers B."/>
            <person name="Leendertz F.H."/>
        </authorList>
    </citation>
    <scope>NUCLEOTIDE SEQUENCE [LARGE SCALE GENOMIC DNA]</scope>
    <source>
        <strain evidence="5 6">DSM 18289</strain>
    </source>
</reference>
<dbReference type="EMBL" id="OBEL01000001">
    <property type="protein sequence ID" value="SNZ08764.1"/>
    <property type="molecule type" value="Genomic_DNA"/>
</dbReference>
<gene>
    <name evidence="5" type="ORF">SAMN06265368_1802</name>
</gene>
<dbReference type="GO" id="GO:0045892">
    <property type="term" value="P:negative regulation of DNA-templated transcription"/>
    <property type="evidence" value="ECO:0007669"/>
    <property type="project" value="TreeGrafter"/>
</dbReference>